<dbReference type="InterPro" id="IPR055170">
    <property type="entry name" value="GFO_IDH_MocA-like_dom"/>
</dbReference>
<dbReference type="Pfam" id="PF22725">
    <property type="entry name" value="GFO_IDH_MocA_C3"/>
    <property type="match status" value="1"/>
</dbReference>
<reference evidence="3 4" key="1">
    <citation type="submission" date="2021-01" db="EMBL/GenBank/DDBJ databases">
        <title>Whole genome shotgun sequence of Actinoplanes durhamensis NBRC 14914.</title>
        <authorList>
            <person name="Komaki H."/>
            <person name="Tamura T."/>
        </authorList>
    </citation>
    <scope>NUCLEOTIDE SEQUENCE [LARGE SCALE GENOMIC DNA]</scope>
    <source>
        <strain evidence="3 4">NBRC 14914</strain>
    </source>
</reference>
<comment type="caution">
    <text evidence="3">The sequence shown here is derived from an EMBL/GenBank/DDBJ whole genome shotgun (WGS) entry which is preliminary data.</text>
</comment>
<dbReference type="SUPFAM" id="SSF55347">
    <property type="entry name" value="Glyceraldehyde-3-phosphate dehydrogenase-like, C-terminal domain"/>
    <property type="match status" value="1"/>
</dbReference>
<dbReference type="EMBL" id="BOML01000035">
    <property type="protein sequence ID" value="GIE02999.1"/>
    <property type="molecule type" value="Genomic_DNA"/>
</dbReference>
<dbReference type="Pfam" id="PF01408">
    <property type="entry name" value="GFO_IDH_MocA"/>
    <property type="match status" value="1"/>
</dbReference>
<evidence type="ECO:0000259" key="2">
    <source>
        <dbReference type="Pfam" id="PF22725"/>
    </source>
</evidence>
<evidence type="ECO:0000313" key="3">
    <source>
        <dbReference type="EMBL" id="GIE02999.1"/>
    </source>
</evidence>
<name>A0ABQ3Z0C0_9ACTN</name>
<dbReference type="Gene3D" id="3.30.360.10">
    <property type="entry name" value="Dihydrodipicolinate Reductase, domain 2"/>
    <property type="match status" value="1"/>
</dbReference>
<gene>
    <name evidence="3" type="ORF">Adu01nite_43490</name>
</gene>
<accession>A0ABQ3Z0C0</accession>
<sequence length="296" mass="32346">MAVIGRGDVSVVHLAAIEKLGAELVGGLDDRPDVVHICTPHDQHVPIAIEALERGIHVLLEKPVAHTVEEAAKLVVAASEHPAQRIGICLQNRYNRSSQAARDLLSSGSLGRIYGGSATVLWHREPNYYSSKPWRGIKARSGGGVLINQAIHTLDLLEWLLGDVVGLTGHTGRYDPELKIDVEDTAHARLEHAGGARSVFFATVTNVADTPVTIEINTERATLLIRDGLTIRHADGRVETISEQQPSAGRAYWGASHEALIADFYRTLINPEPFWIGPEEGRKSLHLVSEIYRLNT</sequence>
<dbReference type="PANTHER" id="PTHR43249:SF1">
    <property type="entry name" value="D-GLUCOSIDE 3-DEHYDROGENASE"/>
    <property type="match status" value="1"/>
</dbReference>
<evidence type="ECO:0000313" key="4">
    <source>
        <dbReference type="Proteomes" id="UP000637628"/>
    </source>
</evidence>
<dbReference type="PANTHER" id="PTHR43249">
    <property type="entry name" value="UDP-N-ACETYL-2-AMINO-2-DEOXY-D-GLUCURONATE OXIDASE"/>
    <property type="match status" value="1"/>
</dbReference>
<protein>
    <submittedName>
        <fullName evidence="3">Dehydrogenase</fullName>
    </submittedName>
</protein>
<dbReference type="InterPro" id="IPR052515">
    <property type="entry name" value="Gfo/Idh/MocA_Oxidoreductase"/>
</dbReference>
<dbReference type="SUPFAM" id="SSF51735">
    <property type="entry name" value="NAD(P)-binding Rossmann-fold domains"/>
    <property type="match status" value="1"/>
</dbReference>
<feature type="domain" description="GFO/IDH/MocA-like oxidoreductase" evidence="2">
    <location>
        <begin position="99"/>
        <end position="223"/>
    </location>
</feature>
<feature type="domain" description="Gfo/Idh/MocA-like oxidoreductase N-terminal" evidence="1">
    <location>
        <begin position="29"/>
        <end position="82"/>
    </location>
</feature>
<keyword evidence="4" id="KW-1185">Reference proteome</keyword>
<evidence type="ECO:0000259" key="1">
    <source>
        <dbReference type="Pfam" id="PF01408"/>
    </source>
</evidence>
<organism evidence="3 4">
    <name type="scientific">Paractinoplanes durhamensis</name>
    <dbReference type="NCBI Taxonomy" id="113563"/>
    <lineage>
        <taxon>Bacteria</taxon>
        <taxon>Bacillati</taxon>
        <taxon>Actinomycetota</taxon>
        <taxon>Actinomycetes</taxon>
        <taxon>Micromonosporales</taxon>
        <taxon>Micromonosporaceae</taxon>
        <taxon>Paractinoplanes</taxon>
    </lineage>
</organism>
<dbReference type="InterPro" id="IPR000683">
    <property type="entry name" value="Gfo/Idh/MocA-like_OxRdtase_N"/>
</dbReference>
<dbReference type="Gene3D" id="3.40.50.720">
    <property type="entry name" value="NAD(P)-binding Rossmann-like Domain"/>
    <property type="match status" value="1"/>
</dbReference>
<dbReference type="Proteomes" id="UP000637628">
    <property type="component" value="Unassembled WGS sequence"/>
</dbReference>
<dbReference type="InterPro" id="IPR036291">
    <property type="entry name" value="NAD(P)-bd_dom_sf"/>
</dbReference>
<proteinExistence type="predicted"/>